<dbReference type="InterPro" id="IPR050639">
    <property type="entry name" value="SSR_resolvase"/>
</dbReference>
<reference evidence="2" key="1">
    <citation type="submission" date="2024-05" db="EMBL/GenBank/DDBJ databases">
        <title>Whole genome shotgun sequence of Streptomyces violascens NBRC 12920.</title>
        <authorList>
            <person name="Komaki H."/>
            <person name="Tamura T."/>
        </authorList>
    </citation>
    <scope>NUCLEOTIDE SEQUENCE</scope>
    <source>
        <strain evidence="2">NBRC 12920</strain>
    </source>
</reference>
<dbReference type="InterPro" id="IPR006119">
    <property type="entry name" value="Resolv_N"/>
</dbReference>
<evidence type="ECO:0000313" key="2">
    <source>
        <dbReference type="EMBL" id="GHI41098.1"/>
    </source>
</evidence>
<evidence type="ECO:0000313" key="3">
    <source>
        <dbReference type="Proteomes" id="UP001050808"/>
    </source>
</evidence>
<evidence type="ECO:0000259" key="1">
    <source>
        <dbReference type="PROSITE" id="PS51737"/>
    </source>
</evidence>
<dbReference type="EMBL" id="BNDY01000017">
    <property type="protein sequence ID" value="GHI41098.1"/>
    <property type="molecule type" value="Genomic_DNA"/>
</dbReference>
<dbReference type="PANTHER" id="PTHR30461:SF23">
    <property type="entry name" value="DNA RECOMBINASE-RELATED"/>
    <property type="match status" value="1"/>
</dbReference>
<dbReference type="SMART" id="SM00857">
    <property type="entry name" value="Resolvase"/>
    <property type="match status" value="1"/>
</dbReference>
<dbReference type="PROSITE" id="PS51737">
    <property type="entry name" value="RECOMBINASE_DNA_BIND"/>
    <property type="match status" value="1"/>
</dbReference>
<dbReference type="Gene3D" id="3.40.50.1390">
    <property type="entry name" value="Resolvase, N-terminal catalytic domain"/>
    <property type="match status" value="1"/>
</dbReference>
<dbReference type="SUPFAM" id="SSF53041">
    <property type="entry name" value="Resolvase-like"/>
    <property type="match status" value="1"/>
</dbReference>
<dbReference type="Gene3D" id="3.90.1750.20">
    <property type="entry name" value="Putative Large Serine Recombinase, Chain B, Domain 2"/>
    <property type="match status" value="1"/>
</dbReference>
<protein>
    <recommendedName>
        <fullName evidence="1">Recombinase domain-containing protein</fullName>
    </recommendedName>
</protein>
<keyword evidence="3" id="KW-1185">Reference proteome</keyword>
<comment type="caution">
    <text evidence="2">The sequence shown here is derived from an EMBL/GenBank/DDBJ whole genome shotgun (WGS) entry which is preliminary data.</text>
</comment>
<feature type="domain" description="Recombinase" evidence="1">
    <location>
        <begin position="211"/>
        <end position="358"/>
    </location>
</feature>
<organism evidence="2 3">
    <name type="scientific">Streptomyces violascens</name>
    <dbReference type="NCBI Taxonomy" id="67381"/>
    <lineage>
        <taxon>Bacteria</taxon>
        <taxon>Bacillati</taxon>
        <taxon>Actinomycetota</taxon>
        <taxon>Actinomycetes</taxon>
        <taxon>Kitasatosporales</taxon>
        <taxon>Streptomycetaceae</taxon>
        <taxon>Streptomyces</taxon>
    </lineage>
</organism>
<name>A0ABQ3QV41_9ACTN</name>
<dbReference type="InterPro" id="IPR011109">
    <property type="entry name" value="DNA_bind_recombinase_dom"/>
</dbReference>
<dbReference type="Proteomes" id="UP001050808">
    <property type="component" value="Unassembled WGS sequence"/>
</dbReference>
<sequence>MRAPDIGVTVNLQLSGLSDLAVSPFATPALLLRGAVRVAWIGRTSTEEKQDPRLSMMRQLERCKSALPEEWVVTCHFYDVESGRLGLEARGRKDDYERFDIPIARDGGIADLLTEVSQPGRRFDVVICESTSRVARGMFENLSIERILEKAGASLFAWNEPIKLDGGRAQQILQRRINQSVAEYEVYNALETSWGGLCAHVREGWNIGKPPYGYLARRYRNPNPVKADKGFTKSRLEPDGVRAETVTQIAIWSYYERLGYGIIAELLNSDRDLHPPPDPPGGVRARGAWGKSTVGEILRNPKYTGYQVFNRRASRSRSGKVNTPELWVWSPYPVHEPLIPKWMFDELGARRRARLGRQSTSSPGSLPSNRRSYRFRGRVLCACGRRLHGNHRKGVTYYICWPKANNRGRPDTYAQHPKARYVNEATLLRATVALYADRVLASHMKYLLTADLSAIISGGLRHHEEERTGHERVLADIGRRQEITLQRAQECGPNDPFGQGLREAYNDLEEQRQITVGILKDLAVETTNRTAAVEDGIAGILKALPYVALNLASAPQQLLRRLFELTQLSIQLPEAGDDFILSITLPADYTPGIA</sequence>
<dbReference type="InterPro" id="IPR038109">
    <property type="entry name" value="DNA_bind_recomb_sf"/>
</dbReference>
<dbReference type="RefSeq" id="WP_226599528.1">
    <property type="nucleotide sequence ID" value="NZ_BNDY01000017.1"/>
</dbReference>
<dbReference type="PANTHER" id="PTHR30461">
    <property type="entry name" value="DNA-INVERTASE FROM LAMBDOID PROPHAGE"/>
    <property type="match status" value="1"/>
</dbReference>
<dbReference type="Pfam" id="PF07508">
    <property type="entry name" value="Recombinase"/>
    <property type="match status" value="1"/>
</dbReference>
<dbReference type="InterPro" id="IPR036162">
    <property type="entry name" value="Resolvase-like_N_sf"/>
</dbReference>
<proteinExistence type="predicted"/>
<accession>A0ABQ3QV41</accession>
<gene>
    <name evidence="2" type="ORF">Sviol_55060</name>
</gene>